<reference evidence="1 2" key="1">
    <citation type="submission" date="2020-01" db="EMBL/GenBank/DDBJ databases">
        <authorList>
            <consortium name="DOE Joint Genome Institute"/>
            <person name="Haridas S."/>
            <person name="Albert R."/>
            <person name="Binder M."/>
            <person name="Bloem J."/>
            <person name="Labutti K."/>
            <person name="Salamov A."/>
            <person name="Andreopoulos B."/>
            <person name="Baker S.E."/>
            <person name="Barry K."/>
            <person name="Bills G."/>
            <person name="Bluhm B.H."/>
            <person name="Cannon C."/>
            <person name="Castanera R."/>
            <person name="Culley D.E."/>
            <person name="Daum C."/>
            <person name="Ezra D."/>
            <person name="Gonzalez J.B."/>
            <person name="Henrissat B."/>
            <person name="Kuo A."/>
            <person name="Liang C."/>
            <person name="Lipzen A."/>
            <person name="Lutzoni F."/>
            <person name="Magnuson J."/>
            <person name="Mondo S."/>
            <person name="Nolan M."/>
            <person name="Ohm R."/>
            <person name="Pangilinan J."/>
            <person name="Park H.-J.H."/>
            <person name="Ramirez L."/>
            <person name="Alfaro M."/>
            <person name="Sun H."/>
            <person name="Tritt A."/>
            <person name="Yoshinaga Y."/>
            <person name="Zwiers L.-H.L."/>
            <person name="Turgeon B.G."/>
            <person name="Goodwin S.B."/>
            <person name="Spatafora J.W."/>
            <person name="Crous P.W."/>
            <person name="Grigoriev I.V."/>
        </authorList>
    </citation>
    <scope>NUCLEOTIDE SEQUENCE [LARGE SCALE GENOMIC DNA]</scope>
    <source>
        <strain evidence="1 2">CBS 611.86</strain>
    </source>
</reference>
<dbReference type="OrthoDB" id="3796204at2759"/>
<dbReference type="EMBL" id="JAADJZ010000025">
    <property type="protein sequence ID" value="KAF2866940.1"/>
    <property type="molecule type" value="Genomic_DNA"/>
</dbReference>
<organism evidence="1 2">
    <name type="scientific">Massariosphaeria phaeospora</name>
    <dbReference type="NCBI Taxonomy" id="100035"/>
    <lineage>
        <taxon>Eukaryota</taxon>
        <taxon>Fungi</taxon>
        <taxon>Dikarya</taxon>
        <taxon>Ascomycota</taxon>
        <taxon>Pezizomycotina</taxon>
        <taxon>Dothideomycetes</taxon>
        <taxon>Pleosporomycetidae</taxon>
        <taxon>Pleosporales</taxon>
        <taxon>Pleosporales incertae sedis</taxon>
        <taxon>Massariosphaeria</taxon>
    </lineage>
</organism>
<keyword evidence="2" id="KW-1185">Reference proteome</keyword>
<evidence type="ECO:0000313" key="1">
    <source>
        <dbReference type="EMBL" id="KAF2866940.1"/>
    </source>
</evidence>
<proteinExistence type="predicted"/>
<protein>
    <submittedName>
        <fullName evidence="1">Uncharacterized protein</fullName>
    </submittedName>
</protein>
<accession>A0A7C8M1B7</accession>
<sequence>MSFADMNYGAVPTNEARPTWPVDSHSHPEYDVKMYTFLDDFNDFPATVGVSVSSRASTLPDQTADAIFVNADHKWMLMREWLLSMPYFRTMTTGLPGPEAQRKWWALNGLTFRFMELPSELRLVIYEYVLGEELYPLPIARTVYPDSYQHSLDETARVTLGLGCSPTSFPMKSRLWRYILKHDQSYISQQCVIGPNPAILCLSKQVHNEAMHLGWETPRKCFVTAPMFKMVLDAGNIPPYNRLTKLRL</sequence>
<name>A0A7C8M1B7_9PLEO</name>
<gene>
    <name evidence="1" type="ORF">BDV95DRAFT_611232</name>
</gene>
<comment type="caution">
    <text evidence="1">The sequence shown here is derived from an EMBL/GenBank/DDBJ whole genome shotgun (WGS) entry which is preliminary data.</text>
</comment>
<dbReference type="AlphaFoldDB" id="A0A7C8M1B7"/>
<dbReference type="Proteomes" id="UP000481861">
    <property type="component" value="Unassembled WGS sequence"/>
</dbReference>
<evidence type="ECO:0000313" key="2">
    <source>
        <dbReference type="Proteomes" id="UP000481861"/>
    </source>
</evidence>